<dbReference type="EMBL" id="JARGDH010000004">
    <property type="protein sequence ID" value="KAL0270031.1"/>
    <property type="molecule type" value="Genomic_DNA"/>
</dbReference>
<organism evidence="1">
    <name type="scientific">Menopon gallinae</name>
    <name type="common">poultry shaft louse</name>
    <dbReference type="NCBI Taxonomy" id="328185"/>
    <lineage>
        <taxon>Eukaryota</taxon>
        <taxon>Metazoa</taxon>
        <taxon>Ecdysozoa</taxon>
        <taxon>Arthropoda</taxon>
        <taxon>Hexapoda</taxon>
        <taxon>Insecta</taxon>
        <taxon>Pterygota</taxon>
        <taxon>Neoptera</taxon>
        <taxon>Paraneoptera</taxon>
        <taxon>Psocodea</taxon>
        <taxon>Troctomorpha</taxon>
        <taxon>Phthiraptera</taxon>
        <taxon>Amblycera</taxon>
        <taxon>Menoponidae</taxon>
        <taxon>Menopon</taxon>
    </lineage>
</organism>
<sequence>MKPKRLSKAEKTNMYNVKNCFMFEEEESPRPENIAKNSSTVSDSKIMEFRTDKPYRLALYVQPSLKRRNNITNSTVLANLSRIKSMKDKENLNSCKVTKKPRLPKGKEVALFEEESEVAKREKKASVNIEKYIVKEQPSKILKNNNSMSIVNTSKVDKNPIKEVDSSSVSKPTKRKFRKSYEKKFKEYADSEKVPDPPSDQILKEMDMKKITRSKVKKPNKEEQEFEKWAENMNSAFDDIDKFELSINYD</sequence>
<protein>
    <submittedName>
        <fullName evidence="1">Uncharacterized protein</fullName>
    </submittedName>
</protein>
<reference evidence="1" key="1">
    <citation type="journal article" date="2024" name="Gigascience">
        <title>Chromosome-level genome of the poultry shaft louse Menopon gallinae provides insight into the host-switching and adaptive evolution of parasitic lice.</title>
        <authorList>
            <person name="Xu Y."/>
            <person name="Ma L."/>
            <person name="Liu S."/>
            <person name="Liang Y."/>
            <person name="Liu Q."/>
            <person name="He Z."/>
            <person name="Tian L."/>
            <person name="Duan Y."/>
            <person name="Cai W."/>
            <person name="Li H."/>
            <person name="Song F."/>
        </authorList>
    </citation>
    <scope>NUCLEOTIDE SEQUENCE</scope>
    <source>
        <strain evidence="1">Cailab_2023a</strain>
    </source>
</reference>
<comment type="caution">
    <text evidence="1">The sequence shown here is derived from an EMBL/GenBank/DDBJ whole genome shotgun (WGS) entry which is preliminary data.</text>
</comment>
<evidence type="ECO:0000313" key="1">
    <source>
        <dbReference type="EMBL" id="KAL0270031.1"/>
    </source>
</evidence>
<proteinExistence type="predicted"/>
<gene>
    <name evidence="1" type="ORF">PYX00_007575</name>
</gene>
<name>A0AAW2HJP0_9NEOP</name>
<dbReference type="AlphaFoldDB" id="A0AAW2HJP0"/>
<accession>A0AAW2HJP0</accession>